<dbReference type="Pfam" id="PF06364">
    <property type="entry name" value="DUF1068"/>
    <property type="match status" value="1"/>
</dbReference>
<proteinExistence type="predicted"/>
<protein>
    <submittedName>
        <fullName evidence="2">TSA: Wollemia nobilis Ref_Wollemi_Transcript_18926_1406 transcribed RNA sequence</fullName>
    </submittedName>
</protein>
<name>A0A0C9S5K3_9CONI</name>
<keyword evidence="1" id="KW-1133">Transmembrane helix</keyword>
<keyword evidence="1" id="KW-0812">Transmembrane</keyword>
<dbReference type="InterPro" id="IPR010471">
    <property type="entry name" value="DUF1068"/>
</dbReference>
<keyword evidence="1" id="KW-0472">Membrane</keyword>
<accession>A0A0C9S5K3</accession>
<sequence>MAQKGLNSCRPGTLKLVMVLLAMSLALYIVGPPLYWHLAEGLASARHASLSSCPACVCDCPPDSLVTIPSGLGNASFADCGKHDPEVSEEMEKNYVDLLSEELKLQETVTAEAQQRADMALLEAKKLASQYQKEAEKCNAGMETCEEAREKAEATLIAEKKISSLWEQRARQMGWKEEMAQDENSQSGNVVKARNGVETKTATI</sequence>
<reference evidence="2" key="1">
    <citation type="submission" date="2015-02" db="EMBL/GenBank/DDBJ databases">
        <title>A transcriptome of Wollemia nobilis - a relic of Gondwana.</title>
        <authorList>
            <person name="Chia J.Y."/>
            <person name="Leong Y.S."/>
            <person name="Abdul Karim S."/>
            <person name="Wan Azmi N."/>
            <person name="Hercus R."/>
            <person name="Croft L."/>
        </authorList>
    </citation>
    <scope>NUCLEOTIDE SEQUENCE</scope>
    <source>
        <strain evidence="2">MaeBrown</strain>
        <tissue evidence="2">Leaf</tissue>
    </source>
</reference>
<dbReference type="AlphaFoldDB" id="A0A0C9S5K3"/>
<feature type="transmembrane region" description="Helical" evidence="1">
    <location>
        <begin position="12"/>
        <end position="36"/>
    </location>
</feature>
<evidence type="ECO:0000256" key="1">
    <source>
        <dbReference type="SAM" id="Phobius"/>
    </source>
</evidence>
<dbReference type="EMBL" id="GCHU01018803">
    <property type="protein sequence ID" value="JAG86133.1"/>
    <property type="molecule type" value="Transcribed_RNA"/>
</dbReference>
<dbReference type="PANTHER" id="PTHR32254">
    <property type="entry name" value="EXPRESSED PROTEIN"/>
    <property type="match status" value="1"/>
</dbReference>
<evidence type="ECO:0000313" key="2">
    <source>
        <dbReference type="EMBL" id="JAG86133.1"/>
    </source>
</evidence>
<dbReference type="PANTHER" id="PTHR32254:SF6">
    <property type="entry name" value="DUF1068 DOMAIN-CONTAINING PROTEIN"/>
    <property type="match status" value="1"/>
</dbReference>
<organism evidence="2">
    <name type="scientific">Wollemia nobilis</name>
    <dbReference type="NCBI Taxonomy" id="56998"/>
    <lineage>
        <taxon>Eukaryota</taxon>
        <taxon>Viridiplantae</taxon>
        <taxon>Streptophyta</taxon>
        <taxon>Embryophyta</taxon>
        <taxon>Tracheophyta</taxon>
        <taxon>Spermatophyta</taxon>
        <taxon>Pinopsida</taxon>
        <taxon>Pinidae</taxon>
        <taxon>Conifers II</taxon>
        <taxon>Araucariales</taxon>
        <taxon>Araucariaceae</taxon>
        <taxon>Wollemia</taxon>
    </lineage>
</organism>